<dbReference type="AlphaFoldDB" id="A0A6J5GIN3"/>
<protein>
    <submittedName>
        <fullName evidence="1">Uncharacterized protein</fullName>
    </submittedName>
</protein>
<proteinExistence type="predicted"/>
<evidence type="ECO:0000313" key="2">
    <source>
        <dbReference type="Proteomes" id="UP000494252"/>
    </source>
</evidence>
<reference evidence="1 2" key="1">
    <citation type="submission" date="2020-04" db="EMBL/GenBank/DDBJ databases">
        <authorList>
            <person name="De Canck E."/>
        </authorList>
    </citation>
    <scope>NUCLEOTIDE SEQUENCE [LARGE SCALE GENOMIC DNA]</scope>
    <source>
        <strain evidence="1 2">LMG 27177</strain>
    </source>
</reference>
<dbReference type="RefSeq" id="WP_175164057.1">
    <property type="nucleotide sequence ID" value="NZ_CADIKI010000016.1"/>
</dbReference>
<organism evidence="1 2">
    <name type="scientific">Paraburkholderia fynbosensis</name>
    <dbReference type="NCBI Taxonomy" id="1200993"/>
    <lineage>
        <taxon>Bacteria</taxon>
        <taxon>Pseudomonadati</taxon>
        <taxon>Pseudomonadota</taxon>
        <taxon>Betaproteobacteria</taxon>
        <taxon>Burkholderiales</taxon>
        <taxon>Burkholderiaceae</taxon>
        <taxon>Paraburkholderia</taxon>
    </lineage>
</organism>
<dbReference type="EMBL" id="CADIKI010000016">
    <property type="protein sequence ID" value="CAB3801435.1"/>
    <property type="molecule type" value="Genomic_DNA"/>
</dbReference>
<keyword evidence="2" id="KW-1185">Reference proteome</keyword>
<dbReference type="Proteomes" id="UP000494252">
    <property type="component" value="Unassembled WGS sequence"/>
</dbReference>
<accession>A0A6J5GIN3</accession>
<name>A0A6J5GIN3_9BURK</name>
<evidence type="ECO:0000313" key="1">
    <source>
        <dbReference type="EMBL" id="CAB3801435.1"/>
    </source>
</evidence>
<gene>
    <name evidence="1" type="ORF">LMG27177_05056</name>
</gene>
<sequence>MSRYGEAEDPRRRLVISALVGSTLTAWGAAGQAYAMSLFGGVPRKLPPGQSVFSIDGTCTINGETATMKSRIAPGDTIVTGPRSQFIFVVGDTAVLMRDNTQLLLDKSTDVNASSTPVSLNLAMGKLLSVFAPGRPVRIDTLTALIGIRGTGLYLETDPEQTYFCTCFGTADVVAKDDPQSRTTVVSKHHDRPLFINAGKKSAGNSIRNAPFVNHTDQELAVIETIAGRVLPPSFPRFDTLYERDQGRYR</sequence>